<dbReference type="CDD" id="cd19051">
    <property type="entry name" value="LGIC_TM_cation"/>
    <property type="match status" value="2"/>
</dbReference>
<dbReference type="Pfam" id="PF02932">
    <property type="entry name" value="Neur_chan_memb"/>
    <property type="match status" value="2"/>
</dbReference>
<dbReference type="InterPro" id="IPR036719">
    <property type="entry name" value="Neuro-gated_channel_TM_sf"/>
</dbReference>
<dbReference type="GO" id="GO:0005230">
    <property type="term" value="F:extracellular ligand-gated monoatomic ion channel activity"/>
    <property type="evidence" value="ECO:0007669"/>
    <property type="project" value="InterPro"/>
</dbReference>
<feature type="domain" description="Neurotransmitter-gated ion-channel ligand-binding" evidence="6">
    <location>
        <begin position="107"/>
        <end position="211"/>
    </location>
</feature>
<dbReference type="FunFam" id="1.20.58.390:FF:000043">
    <property type="entry name" value="AcetylCholine Receptor"/>
    <property type="match status" value="1"/>
</dbReference>
<dbReference type="InterPro" id="IPR006201">
    <property type="entry name" value="Neur_channel"/>
</dbReference>
<feature type="transmembrane region" description="Helical" evidence="5">
    <location>
        <begin position="213"/>
        <end position="236"/>
    </location>
</feature>
<reference evidence="8" key="1">
    <citation type="submission" date="2021-03" db="EMBL/GenBank/DDBJ databases">
        <authorList>
            <person name="Bekaert M."/>
        </authorList>
    </citation>
    <scope>NUCLEOTIDE SEQUENCE</scope>
</reference>
<feature type="chain" id="PRO_5035967118" evidence="5">
    <location>
        <begin position="22"/>
        <end position="606"/>
    </location>
</feature>
<dbReference type="InterPro" id="IPR006029">
    <property type="entry name" value="Neurotrans-gated_channel_TM"/>
</dbReference>
<feature type="signal peptide" evidence="5">
    <location>
        <begin position="1"/>
        <end position="21"/>
    </location>
</feature>
<sequence>MSKRHGLILYVIIGICRLGCSSTLNYLTTALINDYEPSVRPVCPGFETTQVTVDMAIRQLISLNEPEQVALFNIWMRLGWNDCHLVWNPDAFDGIDISEEFYGFDSFRALIHFDGNVTYNFPTKVEASCPIDVSRFPFDRQICDLMFGSWVYNGFQLNVTSRQSNADLSSVKENVEFIIDNAPIVRHELYYGCCAHPFPDVTVYIHLTRKPDYYITNIIIPSVLVTVVASFGFLLPVDSGEKVGLELTVMLAMSVFQLLVADQLPPSADSTPWIAMFFTFTLVLSGGSSLWQVIVLNIHHRGHRTMPPWLKSFILRPLAYVTCVSLPKSVHPFQHSNKQDNTKRQLYQAECNGRSKGQETVKFAGDYYDDDSEFWIQFALVLDRRWIDCLLTWNPSDYDNITDLIVPFDKVWTPDITIYDSVSQEFYGLEKFRANISYDGAINYNFPTVTEIQCQVDVTNFPFDKQMCPLQFGSWIYTGNLLDMNLENDHADLSALKENVEWEIPRVPAVKHVEQYSINSDPFVDLTYNLYLKRKPRFYEANIILPSLIITFLATLGFLLPVESGEKVSLEVTVMLSLTVFQLLVADRLPPSDEARPLLFCYLFIC</sequence>
<dbReference type="FunFam" id="2.70.170.10:FF:000028">
    <property type="entry name" value="AcetylCholine Receptor"/>
    <property type="match status" value="1"/>
</dbReference>
<keyword evidence="5" id="KW-0406">Ion transport</keyword>
<feature type="transmembrane region" description="Helical" evidence="5">
    <location>
        <begin position="273"/>
        <end position="296"/>
    </location>
</feature>
<dbReference type="Pfam" id="PF02931">
    <property type="entry name" value="Neur_chan_LBD"/>
    <property type="match status" value="3"/>
</dbReference>
<keyword evidence="4 5" id="KW-0472">Membrane</keyword>
<evidence type="ECO:0000256" key="1">
    <source>
        <dbReference type="ARBA" id="ARBA00004141"/>
    </source>
</evidence>
<comment type="caution">
    <text evidence="5">Lacks conserved residue(s) required for the propagation of feature annotation.</text>
</comment>
<dbReference type="PROSITE" id="PS00236">
    <property type="entry name" value="NEUROTR_ION_CHANNEL"/>
    <property type="match status" value="2"/>
</dbReference>
<protein>
    <submittedName>
        <fullName evidence="8">CHRNA10</fullName>
    </submittedName>
</protein>
<dbReference type="Gene3D" id="1.20.58.390">
    <property type="entry name" value="Neurotransmitter-gated ion-channel transmembrane domain"/>
    <property type="match status" value="2"/>
</dbReference>
<gene>
    <name evidence="8" type="ORF">MEDL_48378</name>
</gene>
<dbReference type="InterPro" id="IPR038050">
    <property type="entry name" value="Neuro_actylchol_rec"/>
</dbReference>
<dbReference type="GO" id="GO:0004888">
    <property type="term" value="F:transmembrane signaling receptor activity"/>
    <property type="evidence" value="ECO:0007669"/>
    <property type="project" value="InterPro"/>
</dbReference>
<organism evidence="8 9">
    <name type="scientific">Mytilus edulis</name>
    <name type="common">Blue mussel</name>
    <dbReference type="NCBI Taxonomy" id="6550"/>
    <lineage>
        <taxon>Eukaryota</taxon>
        <taxon>Metazoa</taxon>
        <taxon>Spiralia</taxon>
        <taxon>Lophotrochozoa</taxon>
        <taxon>Mollusca</taxon>
        <taxon>Bivalvia</taxon>
        <taxon>Autobranchia</taxon>
        <taxon>Pteriomorphia</taxon>
        <taxon>Mytilida</taxon>
        <taxon>Mytiloidea</taxon>
        <taxon>Mytilidae</taxon>
        <taxon>Mytilinae</taxon>
        <taxon>Mytilus</taxon>
    </lineage>
</organism>
<keyword evidence="5" id="KW-0732">Signal</keyword>
<keyword evidence="5" id="KW-0407">Ion channel</keyword>
<dbReference type="PANTHER" id="PTHR18945">
    <property type="entry name" value="NEUROTRANSMITTER GATED ION CHANNEL"/>
    <property type="match status" value="1"/>
</dbReference>
<dbReference type="CDD" id="cd18997">
    <property type="entry name" value="LGIC_ECD_nAChR"/>
    <property type="match status" value="2"/>
</dbReference>
<feature type="domain" description="Neurotransmitter-gated ion-channel ligand-binding" evidence="6">
    <location>
        <begin position="376"/>
        <end position="536"/>
    </location>
</feature>
<evidence type="ECO:0000256" key="4">
    <source>
        <dbReference type="ARBA" id="ARBA00023136"/>
    </source>
</evidence>
<evidence type="ECO:0000313" key="8">
    <source>
        <dbReference type="EMBL" id="CAG2235767.1"/>
    </source>
</evidence>
<accession>A0A8S3TQE9</accession>
<evidence type="ECO:0000313" key="9">
    <source>
        <dbReference type="Proteomes" id="UP000683360"/>
    </source>
</evidence>
<dbReference type="InterPro" id="IPR006202">
    <property type="entry name" value="Neur_chan_lig-bd"/>
</dbReference>
<dbReference type="EMBL" id="CAJPWZ010002329">
    <property type="protein sequence ID" value="CAG2235767.1"/>
    <property type="molecule type" value="Genomic_DNA"/>
</dbReference>
<comment type="caution">
    <text evidence="8">The sequence shown here is derived from an EMBL/GenBank/DDBJ whole genome shotgun (WGS) entry which is preliminary data.</text>
</comment>
<feature type="domain" description="Neurotransmitter-gated ion-channel ligand-binding" evidence="6">
    <location>
        <begin position="27"/>
        <end position="96"/>
    </location>
</feature>
<dbReference type="Gene3D" id="2.70.170.10">
    <property type="entry name" value="Neurotransmitter-gated ion-channel ligand-binding domain"/>
    <property type="match status" value="2"/>
</dbReference>
<dbReference type="InterPro" id="IPR018000">
    <property type="entry name" value="Neurotransmitter_ion_chnl_CS"/>
</dbReference>
<dbReference type="Proteomes" id="UP000683360">
    <property type="component" value="Unassembled WGS sequence"/>
</dbReference>
<keyword evidence="3 5" id="KW-1133">Transmembrane helix</keyword>
<dbReference type="PRINTS" id="PR00252">
    <property type="entry name" value="NRIONCHANNEL"/>
</dbReference>
<dbReference type="SUPFAM" id="SSF63712">
    <property type="entry name" value="Nicotinic receptor ligand binding domain-like"/>
    <property type="match status" value="2"/>
</dbReference>
<dbReference type="OrthoDB" id="5975154at2759"/>
<feature type="domain" description="Neurotransmitter-gated ion-channel transmembrane" evidence="7">
    <location>
        <begin position="218"/>
        <end position="359"/>
    </location>
</feature>
<dbReference type="AlphaFoldDB" id="A0A8S3TQE9"/>
<evidence type="ECO:0000259" key="6">
    <source>
        <dbReference type="Pfam" id="PF02931"/>
    </source>
</evidence>
<comment type="subcellular location">
    <subcellularLocation>
        <location evidence="1">Membrane</location>
        <topology evidence="1">Multi-pass membrane protein</topology>
    </subcellularLocation>
</comment>
<keyword evidence="9" id="KW-1185">Reference proteome</keyword>
<keyword evidence="2 5" id="KW-0812">Transmembrane</keyword>
<keyword evidence="5" id="KW-0813">Transport</keyword>
<feature type="domain" description="Neurotransmitter-gated ion-channel transmembrane" evidence="7">
    <location>
        <begin position="543"/>
        <end position="606"/>
    </location>
</feature>
<dbReference type="InterPro" id="IPR036734">
    <property type="entry name" value="Neur_chan_lig-bd_sf"/>
</dbReference>
<name>A0A8S3TQE9_MYTED</name>
<evidence type="ECO:0000256" key="5">
    <source>
        <dbReference type="RuleBase" id="RU000687"/>
    </source>
</evidence>
<proteinExistence type="inferred from homology"/>
<dbReference type="GO" id="GO:0016020">
    <property type="term" value="C:membrane"/>
    <property type="evidence" value="ECO:0007669"/>
    <property type="project" value="UniProtKB-SubCell"/>
</dbReference>
<comment type="similarity">
    <text evidence="5">Belongs to the ligand-gated ion channel (TC 1.A.9) family.</text>
</comment>
<dbReference type="SUPFAM" id="SSF90112">
    <property type="entry name" value="Neurotransmitter-gated ion-channel transmembrane pore"/>
    <property type="match status" value="2"/>
</dbReference>
<evidence type="ECO:0000256" key="3">
    <source>
        <dbReference type="ARBA" id="ARBA00022989"/>
    </source>
</evidence>
<evidence type="ECO:0000259" key="7">
    <source>
        <dbReference type="Pfam" id="PF02932"/>
    </source>
</evidence>
<feature type="transmembrane region" description="Helical" evidence="5">
    <location>
        <begin position="543"/>
        <end position="562"/>
    </location>
</feature>
<evidence type="ECO:0000256" key="2">
    <source>
        <dbReference type="ARBA" id="ARBA00022692"/>
    </source>
</evidence>